<dbReference type="Pfam" id="PF17921">
    <property type="entry name" value="Integrase_H2C2"/>
    <property type="match status" value="1"/>
</dbReference>
<dbReference type="AlphaFoldDB" id="A0A1S3X5B1"/>
<organism evidence="3">
    <name type="scientific">Nicotiana tabacum</name>
    <name type="common">Common tobacco</name>
    <dbReference type="NCBI Taxonomy" id="4097"/>
    <lineage>
        <taxon>Eukaryota</taxon>
        <taxon>Viridiplantae</taxon>
        <taxon>Streptophyta</taxon>
        <taxon>Embryophyta</taxon>
        <taxon>Tracheophyta</taxon>
        <taxon>Spermatophyta</taxon>
        <taxon>Magnoliopsida</taxon>
        <taxon>eudicotyledons</taxon>
        <taxon>Gunneridae</taxon>
        <taxon>Pentapetalae</taxon>
        <taxon>asterids</taxon>
        <taxon>lamiids</taxon>
        <taxon>Solanales</taxon>
        <taxon>Solanaceae</taxon>
        <taxon>Nicotianoideae</taxon>
        <taxon>Nicotianeae</taxon>
        <taxon>Nicotiana</taxon>
    </lineage>
</organism>
<dbReference type="PaxDb" id="4097-A0A1S3X5B1"/>
<proteinExistence type="predicted"/>
<accession>A0A1S3X5B1</accession>
<gene>
    <name evidence="3" type="primary">LOC107761342</name>
</gene>
<evidence type="ECO:0000313" key="3">
    <source>
        <dbReference type="RefSeq" id="XP_016435062.1"/>
    </source>
</evidence>
<protein>
    <recommendedName>
        <fullName evidence="2">Integrase zinc-binding domain-containing protein</fullName>
    </recommendedName>
</protein>
<sequence>MVRTESVEESGRQLKMLVMVKEMGSTYGTVEPESSRENTRRNKPATDRPNEAEPRTNPEIIKMIEEFKKQVETGEKKIDANGKKVESYNSRMDQFPGAPPILKGLDSKRRTLNGPLTICLRPGDTEYVMREIHEGTYGNHSSAESLVRKIIRAGYYWIDMEKDTKEFVRKCDEY</sequence>
<reference evidence="3" key="1">
    <citation type="submission" date="2025-08" db="UniProtKB">
        <authorList>
            <consortium name="RefSeq"/>
        </authorList>
    </citation>
    <scope>IDENTIFICATION</scope>
</reference>
<feature type="domain" description="Integrase zinc-binding" evidence="2">
    <location>
        <begin position="126"/>
        <end position="173"/>
    </location>
</feature>
<dbReference type="RefSeq" id="XP_016435062.1">
    <property type="nucleotide sequence ID" value="XM_016579576.1"/>
</dbReference>
<dbReference type="OrthoDB" id="1690717at2759"/>
<dbReference type="InterPro" id="IPR041588">
    <property type="entry name" value="Integrase_H2C2"/>
</dbReference>
<feature type="compositionally biased region" description="Basic and acidic residues" evidence="1">
    <location>
        <begin position="33"/>
        <end position="56"/>
    </location>
</feature>
<dbReference type="Gene3D" id="1.10.340.70">
    <property type="match status" value="1"/>
</dbReference>
<evidence type="ECO:0000256" key="1">
    <source>
        <dbReference type="SAM" id="MobiDB-lite"/>
    </source>
</evidence>
<name>A0A1S3X5B1_TOBAC</name>
<feature type="region of interest" description="Disordered" evidence="1">
    <location>
        <begin position="23"/>
        <end position="56"/>
    </location>
</feature>
<dbReference type="KEGG" id="nta:107761342"/>
<evidence type="ECO:0000259" key="2">
    <source>
        <dbReference type="Pfam" id="PF17921"/>
    </source>
</evidence>